<dbReference type="Proteomes" id="UP001459277">
    <property type="component" value="Unassembled WGS sequence"/>
</dbReference>
<feature type="region of interest" description="Disordered" evidence="1">
    <location>
        <begin position="1"/>
        <end position="113"/>
    </location>
</feature>
<evidence type="ECO:0000256" key="1">
    <source>
        <dbReference type="SAM" id="MobiDB-lite"/>
    </source>
</evidence>
<comment type="caution">
    <text evidence="2">The sequence shown here is derived from an EMBL/GenBank/DDBJ whole genome shotgun (WGS) entry which is preliminary data.</text>
</comment>
<keyword evidence="3" id="KW-1185">Reference proteome</keyword>
<accession>A0AAW2D098</accession>
<name>A0AAW2D098_9ROSI</name>
<dbReference type="AlphaFoldDB" id="A0AAW2D098"/>
<protein>
    <submittedName>
        <fullName evidence="2">Uncharacterized protein</fullName>
    </submittedName>
</protein>
<evidence type="ECO:0000313" key="3">
    <source>
        <dbReference type="Proteomes" id="UP001459277"/>
    </source>
</evidence>
<reference evidence="2 3" key="1">
    <citation type="submission" date="2024-01" db="EMBL/GenBank/DDBJ databases">
        <title>A telomere-to-telomere, gap-free genome of sweet tea (Lithocarpus litseifolius).</title>
        <authorList>
            <person name="Zhou J."/>
        </authorList>
    </citation>
    <scope>NUCLEOTIDE SEQUENCE [LARGE SCALE GENOMIC DNA]</scope>
    <source>
        <strain evidence="2">Zhou-2022a</strain>
        <tissue evidence="2">Leaf</tissue>
    </source>
</reference>
<proteinExistence type="predicted"/>
<feature type="compositionally biased region" description="Basic and acidic residues" evidence="1">
    <location>
        <begin position="26"/>
        <end position="46"/>
    </location>
</feature>
<organism evidence="2 3">
    <name type="scientific">Lithocarpus litseifolius</name>
    <dbReference type="NCBI Taxonomy" id="425828"/>
    <lineage>
        <taxon>Eukaryota</taxon>
        <taxon>Viridiplantae</taxon>
        <taxon>Streptophyta</taxon>
        <taxon>Embryophyta</taxon>
        <taxon>Tracheophyta</taxon>
        <taxon>Spermatophyta</taxon>
        <taxon>Magnoliopsida</taxon>
        <taxon>eudicotyledons</taxon>
        <taxon>Gunneridae</taxon>
        <taxon>Pentapetalae</taxon>
        <taxon>rosids</taxon>
        <taxon>fabids</taxon>
        <taxon>Fagales</taxon>
        <taxon>Fagaceae</taxon>
        <taxon>Lithocarpus</taxon>
    </lineage>
</organism>
<dbReference type="EMBL" id="JAZDWU010000004">
    <property type="protein sequence ID" value="KAL0003967.1"/>
    <property type="molecule type" value="Genomic_DNA"/>
</dbReference>
<evidence type="ECO:0000313" key="2">
    <source>
        <dbReference type="EMBL" id="KAL0003967.1"/>
    </source>
</evidence>
<gene>
    <name evidence="2" type="ORF">SO802_011528</name>
</gene>
<feature type="compositionally biased region" description="Low complexity" evidence="1">
    <location>
        <begin position="64"/>
        <end position="78"/>
    </location>
</feature>
<sequence>MESMISNPDPNIEEEELKRTKHRKTETRAESNPKPETIRWRSESEQRNYSTKLVEALRQDRCNSSSSPSSAKLSSSSSIGRHHKIQDADNRVLVVSAPRPHTAHAELKPPSLV</sequence>